<feature type="domain" description="BEN" evidence="2">
    <location>
        <begin position="296"/>
        <end position="398"/>
    </location>
</feature>
<organism evidence="3 4">
    <name type="scientific">Mytilus edulis</name>
    <name type="common">Blue mussel</name>
    <dbReference type="NCBI Taxonomy" id="6550"/>
    <lineage>
        <taxon>Eukaryota</taxon>
        <taxon>Metazoa</taxon>
        <taxon>Spiralia</taxon>
        <taxon>Lophotrochozoa</taxon>
        <taxon>Mollusca</taxon>
        <taxon>Bivalvia</taxon>
        <taxon>Autobranchia</taxon>
        <taxon>Pteriomorphia</taxon>
        <taxon>Mytilida</taxon>
        <taxon>Mytiloidea</taxon>
        <taxon>Mytilidae</taxon>
        <taxon>Mytilinae</taxon>
        <taxon>Mytilus</taxon>
    </lineage>
</organism>
<dbReference type="PANTHER" id="PTHR28665">
    <property type="entry name" value="BEN DOMAIN-CONTAINING PROTEIN 3"/>
    <property type="match status" value="1"/>
</dbReference>
<gene>
    <name evidence="3" type="ORF">MEDL_22717</name>
</gene>
<name>A0A8S3RP16_MYTED</name>
<dbReference type="OrthoDB" id="6124863at2759"/>
<feature type="region of interest" description="Disordered" evidence="1">
    <location>
        <begin position="227"/>
        <end position="270"/>
    </location>
</feature>
<proteinExistence type="predicted"/>
<evidence type="ECO:0000259" key="2">
    <source>
        <dbReference type="PROSITE" id="PS51457"/>
    </source>
</evidence>
<dbReference type="PROSITE" id="PS51457">
    <property type="entry name" value="BEN"/>
    <property type="match status" value="1"/>
</dbReference>
<dbReference type="SMART" id="SM01025">
    <property type="entry name" value="BEN"/>
    <property type="match status" value="1"/>
</dbReference>
<feature type="compositionally biased region" description="Basic residues" evidence="1">
    <location>
        <begin position="100"/>
        <end position="113"/>
    </location>
</feature>
<dbReference type="Pfam" id="PF10523">
    <property type="entry name" value="BEN"/>
    <property type="match status" value="1"/>
</dbReference>
<dbReference type="InterPro" id="IPR033583">
    <property type="entry name" value="BEND3"/>
</dbReference>
<dbReference type="EMBL" id="CAJPWZ010001112">
    <property type="protein sequence ID" value="CAG2208517.1"/>
    <property type="molecule type" value="Genomic_DNA"/>
</dbReference>
<feature type="region of interest" description="Disordered" evidence="1">
    <location>
        <begin position="70"/>
        <end position="115"/>
    </location>
</feature>
<dbReference type="AlphaFoldDB" id="A0A8S3RP16"/>
<dbReference type="Proteomes" id="UP000683360">
    <property type="component" value="Unassembled WGS sequence"/>
</dbReference>
<dbReference type="PANTHER" id="PTHR28665:SF1">
    <property type="entry name" value="BEN DOMAIN-CONTAINING PROTEIN 3"/>
    <property type="match status" value="1"/>
</dbReference>
<dbReference type="GO" id="GO:0000183">
    <property type="term" value="P:rDNA heterochromatin formation"/>
    <property type="evidence" value="ECO:0007669"/>
    <property type="project" value="InterPro"/>
</dbReference>
<dbReference type="GO" id="GO:0003677">
    <property type="term" value="F:DNA binding"/>
    <property type="evidence" value="ECO:0007669"/>
    <property type="project" value="InterPro"/>
</dbReference>
<comment type="caution">
    <text evidence="3">The sequence shown here is derived from an EMBL/GenBank/DDBJ whole genome shotgun (WGS) entry which is preliminary data.</text>
</comment>
<keyword evidence="4" id="KW-1185">Reference proteome</keyword>
<reference evidence="3" key="1">
    <citation type="submission" date="2021-03" db="EMBL/GenBank/DDBJ databases">
        <authorList>
            <person name="Bekaert M."/>
        </authorList>
    </citation>
    <scope>NUCLEOTIDE SEQUENCE</scope>
</reference>
<evidence type="ECO:0000313" key="3">
    <source>
        <dbReference type="EMBL" id="CAG2208517.1"/>
    </source>
</evidence>
<sequence>MSSRAATREYSHFLVKYDDGIRYTCPRIKIMTEGRVRVGSRYPVMYGNSTSSPESAEVIDTGDYLQMKTRETENSEVTSPTSSSPQSPVASPVASPYVIRKGKKMPKTTTSKKPRQEAVLLSMEEGIHDPYAYRSPSISPQLPLHLEAPSPTSPIVPTPTPTSPIVPTPTPTEAEPTAFTIQKTLAAIYKQLEIYNARQTEMERIILSQNQKIDYLVAMQRQQSFRLTAPPTPTTPRTPTFHQRQLPDFDTPTRDERPDTPVTPSIPPVMPLFLATTPTAPTTVRSVPMHLFADIPEGVRLSENDLNQAASSSTTPGAFAVSLLKYLFQELFTADNLRVYFSYRGGGKLNKRPLDDTRKQYLRRYVTAFYPSVTLDSAYTAMVIEKINQFLRRPIQQKK</sequence>
<dbReference type="GO" id="GO:0000792">
    <property type="term" value="C:heterochromatin"/>
    <property type="evidence" value="ECO:0007669"/>
    <property type="project" value="InterPro"/>
</dbReference>
<evidence type="ECO:0000313" key="4">
    <source>
        <dbReference type="Proteomes" id="UP000683360"/>
    </source>
</evidence>
<dbReference type="InterPro" id="IPR018379">
    <property type="entry name" value="BEN_domain"/>
</dbReference>
<evidence type="ECO:0000256" key="1">
    <source>
        <dbReference type="SAM" id="MobiDB-lite"/>
    </source>
</evidence>
<feature type="compositionally biased region" description="Low complexity" evidence="1">
    <location>
        <begin position="75"/>
        <end position="96"/>
    </location>
</feature>
<accession>A0A8S3RP16</accession>
<feature type="compositionally biased region" description="Basic and acidic residues" evidence="1">
    <location>
        <begin position="245"/>
        <end position="259"/>
    </location>
</feature>
<protein>
    <recommendedName>
        <fullName evidence="2">BEN domain-containing protein</fullName>
    </recommendedName>
</protein>